<protein>
    <submittedName>
        <fullName evidence="2">Uncharacterized protein</fullName>
    </submittedName>
</protein>
<accession>A0A8K0R9V1</accession>
<keyword evidence="3" id="KW-1185">Reference proteome</keyword>
<gene>
    <name evidence="2" type="ORF">FB567DRAFT_619536</name>
</gene>
<feature type="region of interest" description="Disordered" evidence="1">
    <location>
        <begin position="41"/>
        <end position="68"/>
    </location>
</feature>
<sequence length="210" mass="23463">MCPKSHRSSAALCTVVTQTSHSPYLSPYLLAFPTLARSNLPQHHKPHPKFSPQAPATHQNSSPTSLSRIHTHCNCSGHLSLKPRTITRLGMDDYHHQPIWPMIQGAANYAWNLIEEAWSMIWPQRTESSRIMIHGHERALHAGEMSEVDRKVQFGGRDPGLTTINTGERKADCSSESTVGKGQKISEANMQHVELHLTELTSDLTTKPHE</sequence>
<comment type="caution">
    <text evidence="2">The sequence shown here is derived from an EMBL/GenBank/DDBJ whole genome shotgun (WGS) entry which is preliminary data.</text>
</comment>
<name>A0A8K0R9V1_9PLEO</name>
<dbReference type="Proteomes" id="UP000813461">
    <property type="component" value="Unassembled WGS sequence"/>
</dbReference>
<dbReference type="OrthoDB" id="3780508at2759"/>
<feature type="compositionally biased region" description="Polar residues" evidence="1">
    <location>
        <begin position="54"/>
        <end position="68"/>
    </location>
</feature>
<dbReference type="EMBL" id="JAGMVJ010000007">
    <property type="protein sequence ID" value="KAH7088752.1"/>
    <property type="molecule type" value="Genomic_DNA"/>
</dbReference>
<evidence type="ECO:0000313" key="3">
    <source>
        <dbReference type="Proteomes" id="UP000813461"/>
    </source>
</evidence>
<reference evidence="2" key="1">
    <citation type="journal article" date="2021" name="Nat. Commun.">
        <title>Genetic determinants of endophytism in the Arabidopsis root mycobiome.</title>
        <authorList>
            <person name="Mesny F."/>
            <person name="Miyauchi S."/>
            <person name="Thiergart T."/>
            <person name="Pickel B."/>
            <person name="Atanasova L."/>
            <person name="Karlsson M."/>
            <person name="Huettel B."/>
            <person name="Barry K.W."/>
            <person name="Haridas S."/>
            <person name="Chen C."/>
            <person name="Bauer D."/>
            <person name="Andreopoulos W."/>
            <person name="Pangilinan J."/>
            <person name="LaButti K."/>
            <person name="Riley R."/>
            <person name="Lipzen A."/>
            <person name="Clum A."/>
            <person name="Drula E."/>
            <person name="Henrissat B."/>
            <person name="Kohler A."/>
            <person name="Grigoriev I.V."/>
            <person name="Martin F.M."/>
            <person name="Hacquard S."/>
        </authorList>
    </citation>
    <scope>NUCLEOTIDE SEQUENCE</scope>
    <source>
        <strain evidence="2">MPI-SDFR-AT-0120</strain>
    </source>
</reference>
<organism evidence="2 3">
    <name type="scientific">Paraphoma chrysanthemicola</name>
    <dbReference type="NCBI Taxonomy" id="798071"/>
    <lineage>
        <taxon>Eukaryota</taxon>
        <taxon>Fungi</taxon>
        <taxon>Dikarya</taxon>
        <taxon>Ascomycota</taxon>
        <taxon>Pezizomycotina</taxon>
        <taxon>Dothideomycetes</taxon>
        <taxon>Pleosporomycetidae</taxon>
        <taxon>Pleosporales</taxon>
        <taxon>Pleosporineae</taxon>
        <taxon>Phaeosphaeriaceae</taxon>
        <taxon>Paraphoma</taxon>
    </lineage>
</organism>
<evidence type="ECO:0000256" key="1">
    <source>
        <dbReference type="SAM" id="MobiDB-lite"/>
    </source>
</evidence>
<proteinExistence type="predicted"/>
<evidence type="ECO:0000313" key="2">
    <source>
        <dbReference type="EMBL" id="KAH7088752.1"/>
    </source>
</evidence>
<dbReference type="AlphaFoldDB" id="A0A8K0R9V1"/>